<reference evidence="2 3" key="1">
    <citation type="submission" date="2023-01" db="EMBL/GenBank/DDBJ databases">
        <title>Analysis of 21 Apiospora genomes using comparative genomics revels a genus with tremendous synthesis potential of carbohydrate active enzymes and secondary metabolites.</title>
        <authorList>
            <person name="Sorensen T."/>
        </authorList>
    </citation>
    <scope>NUCLEOTIDE SEQUENCE [LARGE SCALE GENOMIC DNA]</scope>
    <source>
        <strain evidence="2 3">CBS 20057</strain>
    </source>
</reference>
<comment type="caution">
    <text evidence="2">The sequence shown here is derived from an EMBL/GenBank/DDBJ whole genome shotgun (WGS) entry which is preliminary data.</text>
</comment>
<gene>
    <name evidence="2" type="ORF">PG991_014402</name>
</gene>
<organism evidence="2 3">
    <name type="scientific">Apiospora marii</name>
    <dbReference type="NCBI Taxonomy" id="335849"/>
    <lineage>
        <taxon>Eukaryota</taxon>
        <taxon>Fungi</taxon>
        <taxon>Dikarya</taxon>
        <taxon>Ascomycota</taxon>
        <taxon>Pezizomycotina</taxon>
        <taxon>Sordariomycetes</taxon>
        <taxon>Xylariomycetidae</taxon>
        <taxon>Amphisphaeriales</taxon>
        <taxon>Apiosporaceae</taxon>
        <taxon>Apiospora</taxon>
    </lineage>
</organism>
<evidence type="ECO:0000256" key="1">
    <source>
        <dbReference type="SAM" id="MobiDB-lite"/>
    </source>
</evidence>
<proteinExistence type="predicted"/>
<dbReference type="Proteomes" id="UP001396898">
    <property type="component" value="Unassembled WGS sequence"/>
</dbReference>
<feature type="region of interest" description="Disordered" evidence="1">
    <location>
        <begin position="164"/>
        <end position="191"/>
    </location>
</feature>
<feature type="compositionally biased region" description="Gly residues" evidence="1">
    <location>
        <begin position="86"/>
        <end position="95"/>
    </location>
</feature>
<name>A0ABR1R8R0_9PEZI</name>
<feature type="compositionally biased region" description="Basic and acidic residues" evidence="1">
    <location>
        <begin position="106"/>
        <end position="121"/>
    </location>
</feature>
<evidence type="ECO:0000313" key="3">
    <source>
        <dbReference type="Proteomes" id="UP001396898"/>
    </source>
</evidence>
<keyword evidence="3" id="KW-1185">Reference proteome</keyword>
<sequence>MPAPKKRKRNTDDDYDDVVVLAPGEVQPARNWLLGFAYVNAEGKEEFQCMEEDQEHPGTTCGSTFLNDKHSHSCHKHKKHRKQALSGGGGGGSSSSGGRKMKQGPSRHETKSAKINVECKHCPGSKLTNPHSLIQHYRADKPKHGFKATEMEIFRDYPQLAYLLPAEKDKKDQKRKTSPEPKTRAAKKAKH</sequence>
<accession>A0ABR1R8R0</accession>
<evidence type="ECO:0000313" key="2">
    <source>
        <dbReference type="EMBL" id="KAK8002180.1"/>
    </source>
</evidence>
<dbReference type="EMBL" id="JAQQWI010000018">
    <property type="protein sequence ID" value="KAK8002180.1"/>
    <property type="molecule type" value="Genomic_DNA"/>
</dbReference>
<feature type="compositionally biased region" description="Basic and acidic residues" evidence="1">
    <location>
        <begin position="166"/>
        <end position="183"/>
    </location>
</feature>
<feature type="compositionally biased region" description="Basic residues" evidence="1">
    <location>
        <begin position="72"/>
        <end position="83"/>
    </location>
</feature>
<feature type="region of interest" description="Disordered" evidence="1">
    <location>
        <begin position="50"/>
        <end position="130"/>
    </location>
</feature>
<protein>
    <recommendedName>
        <fullName evidence="4">C2H2-type domain-containing protein</fullName>
    </recommendedName>
</protein>
<evidence type="ECO:0008006" key="4">
    <source>
        <dbReference type="Google" id="ProtNLM"/>
    </source>
</evidence>